<evidence type="ECO:0000313" key="2">
    <source>
        <dbReference type="Proteomes" id="UP000184532"/>
    </source>
</evidence>
<keyword evidence="2" id="KW-1185">Reference proteome</keyword>
<dbReference type="OrthoDB" id="1190112at2"/>
<dbReference type="RefSeq" id="WP_073178587.1">
    <property type="nucleotide sequence ID" value="NZ_FQWL01000002.1"/>
</dbReference>
<accession>A0A1M5KX49</accession>
<dbReference type="EMBL" id="FQWL01000002">
    <property type="protein sequence ID" value="SHG57378.1"/>
    <property type="molecule type" value="Genomic_DNA"/>
</dbReference>
<name>A0A1M5KX49_9FLAO</name>
<evidence type="ECO:0000313" key="1">
    <source>
        <dbReference type="EMBL" id="SHG57378.1"/>
    </source>
</evidence>
<organism evidence="1 2">
    <name type="scientific">Flagellimonas flava</name>
    <dbReference type="NCBI Taxonomy" id="570519"/>
    <lineage>
        <taxon>Bacteria</taxon>
        <taxon>Pseudomonadati</taxon>
        <taxon>Bacteroidota</taxon>
        <taxon>Flavobacteriia</taxon>
        <taxon>Flavobacteriales</taxon>
        <taxon>Flavobacteriaceae</taxon>
        <taxon>Flagellimonas</taxon>
    </lineage>
</organism>
<sequence length="86" mass="9021">MKKGVLFTALIATVLFTGCSKDDDNGGGSCRVCSIELLGVNTSTEYCDNGDGTLTATTDGQEETVDLDGVSFDTFINQLDVIADCN</sequence>
<dbReference type="Proteomes" id="UP000184532">
    <property type="component" value="Unassembled WGS sequence"/>
</dbReference>
<protein>
    <submittedName>
        <fullName evidence="1">Uncharacterized protein</fullName>
    </submittedName>
</protein>
<gene>
    <name evidence="1" type="ORF">SAMN04488116_1834</name>
</gene>
<reference evidence="2" key="1">
    <citation type="submission" date="2016-11" db="EMBL/GenBank/DDBJ databases">
        <authorList>
            <person name="Varghese N."/>
            <person name="Submissions S."/>
        </authorList>
    </citation>
    <scope>NUCLEOTIDE SEQUENCE [LARGE SCALE GENOMIC DNA]</scope>
    <source>
        <strain evidence="2">DSM 22638</strain>
    </source>
</reference>
<dbReference type="PROSITE" id="PS51257">
    <property type="entry name" value="PROKAR_LIPOPROTEIN"/>
    <property type="match status" value="1"/>
</dbReference>
<proteinExistence type="predicted"/>
<dbReference type="AlphaFoldDB" id="A0A1M5KX49"/>